<dbReference type="GO" id="GO:0008083">
    <property type="term" value="F:growth factor activity"/>
    <property type="evidence" value="ECO:0007669"/>
    <property type="project" value="TreeGrafter"/>
</dbReference>
<dbReference type="InterPro" id="IPR000033">
    <property type="entry name" value="LDLR_classB_rpt"/>
</dbReference>
<dbReference type="PANTHER" id="PTHR46513:SF5">
    <property type="entry name" value="PRO-EPIDERMAL GROWTH FACTOR"/>
    <property type="match status" value="1"/>
</dbReference>
<protein>
    <submittedName>
        <fullName evidence="7">Uncharacterized protein</fullName>
    </submittedName>
</protein>
<name>A0A2I0T3P7_LIMLA</name>
<dbReference type="GO" id="GO:0060070">
    <property type="term" value="P:canonical Wnt signaling pathway"/>
    <property type="evidence" value="ECO:0007669"/>
    <property type="project" value="TreeGrafter"/>
</dbReference>
<feature type="repeat" description="LDL-receptor class B" evidence="6">
    <location>
        <begin position="12"/>
        <end position="54"/>
    </location>
</feature>
<dbReference type="GO" id="GO:0017147">
    <property type="term" value="F:Wnt-protein binding"/>
    <property type="evidence" value="ECO:0007669"/>
    <property type="project" value="TreeGrafter"/>
</dbReference>
<dbReference type="EMBL" id="KZ520635">
    <property type="protein sequence ID" value="PKU28426.1"/>
    <property type="molecule type" value="Genomic_DNA"/>
</dbReference>
<dbReference type="InterPro" id="IPR011042">
    <property type="entry name" value="6-blade_b-propeller_TolB-like"/>
</dbReference>
<feature type="repeat" description="LDL-receptor class B" evidence="6">
    <location>
        <begin position="55"/>
        <end position="97"/>
    </location>
</feature>
<dbReference type="PANTHER" id="PTHR46513">
    <property type="entry name" value="VITELLOGENIN RECEPTOR-LIKE PROTEIN-RELATED-RELATED"/>
    <property type="match status" value="1"/>
</dbReference>
<keyword evidence="5" id="KW-0325">Glycoprotein</keyword>
<reference evidence="8" key="1">
    <citation type="submission" date="2017-11" db="EMBL/GenBank/DDBJ databases">
        <authorList>
            <person name="Lima N.C."/>
            <person name="Parody-Merino A.M."/>
            <person name="Battley P.F."/>
            <person name="Fidler A.E."/>
            <person name="Prosdocimi F."/>
        </authorList>
    </citation>
    <scope>NUCLEOTIDE SEQUENCE [LARGE SCALE GENOMIC DNA]</scope>
</reference>
<evidence type="ECO:0000256" key="3">
    <source>
        <dbReference type="ARBA" id="ARBA00022737"/>
    </source>
</evidence>
<evidence type="ECO:0000256" key="4">
    <source>
        <dbReference type="ARBA" id="ARBA00023157"/>
    </source>
</evidence>
<accession>A0A2I0T3P7</accession>
<keyword evidence="4" id="KW-1015">Disulfide bond</keyword>
<dbReference type="SUPFAM" id="SSF63825">
    <property type="entry name" value="YWTD domain"/>
    <property type="match status" value="1"/>
</dbReference>
<evidence type="ECO:0000256" key="5">
    <source>
        <dbReference type="ARBA" id="ARBA00023180"/>
    </source>
</evidence>
<evidence type="ECO:0000256" key="6">
    <source>
        <dbReference type="PROSITE-ProRule" id="PRU00461"/>
    </source>
</evidence>
<keyword evidence="8" id="KW-1185">Reference proteome</keyword>
<dbReference type="OrthoDB" id="4062651at2759"/>
<dbReference type="PROSITE" id="PS51120">
    <property type="entry name" value="LDLRB"/>
    <property type="match status" value="4"/>
</dbReference>
<dbReference type="GO" id="GO:0005886">
    <property type="term" value="C:plasma membrane"/>
    <property type="evidence" value="ECO:0007669"/>
    <property type="project" value="TreeGrafter"/>
</dbReference>
<dbReference type="Proteomes" id="UP000233556">
    <property type="component" value="Unassembled WGS sequence"/>
</dbReference>
<keyword evidence="2" id="KW-0732">Signal</keyword>
<organism evidence="7 8">
    <name type="scientific">Limosa lapponica baueri</name>
    <dbReference type="NCBI Taxonomy" id="1758121"/>
    <lineage>
        <taxon>Eukaryota</taxon>
        <taxon>Metazoa</taxon>
        <taxon>Chordata</taxon>
        <taxon>Craniata</taxon>
        <taxon>Vertebrata</taxon>
        <taxon>Euteleostomi</taxon>
        <taxon>Archelosauria</taxon>
        <taxon>Archosauria</taxon>
        <taxon>Dinosauria</taxon>
        <taxon>Saurischia</taxon>
        <taxon>Theropoda</taxon>
        <taxon>Coelurosauria</taxon>
        <taxon>Aves</taxon>
        <taxon>Neognathae</taxon>
        <taxon>Neoaves</taxon>
        <taxon>Charadriiformes</taxon>
        <taxon>Scolopacidae</taxon>
        <taxon>Limosa</taxon>
    </lineage>
</organism>
<dbReference type="GO" id="GO:0042813">
    <property type="term" value="F:Wnt receptor activity"/>
    <property type="evidence" value="ECO:0007669"/>
    <property type="project" value="TreeGrafter"/>
</dbReference>
<dbReference type="InterPro" id="IPR050778">
    <property type="entry name" value="Cueball_EGF_LRP_Nidogen"/>
</dbReference>
<dbReference type="GO" id="GO:0043410">
    <property type="term" value="P:positive regulation of MAPK cascade"/>
    <property type="evidence" value="ECO:0007669"/>
    <property type="project" value="TreeGrafter"/>
</dbReference>
<keyword evidence="1" id="KW-0245">EGF-like domain</keyword>
<dbReference type="AlphaFoldDB" id="A0A2I0T3P7"/>
<dbReference type="SMART" id="SM00135">
    <property type="entry name" value="LY"/>
    <property type="match status" value="4"/>
</dbReference>
<dbReference type="GO" id="GO:0008284">
    <property type="term" value="P:positive regulation of cell population proliferation"/>
    <property type="evidence" value="ECO:0007669"/>
    <property type="project" value="TreeGrafter"/>
</dbReference>
<proteinExistence type="predicted"/>
<gene>
    <name evidence="7" type="ORF">llap_21270</name>
</gene>
<feature type="repeat" description="LDL-receptor class B" evidence="6">
    <location>
        <begin position="142"/>
        <end position="172"/>
    </location>
</feature>
<dbReference type="GO" id="GO:0007173">
    <property type="term" value="P:epidermal growth factor receptor signaling pathway"/>
    <property type="evidence" value="ECO:0007669"/>
    <property type="project" value="TreeGrafter"/>
</dbReference>
<evidence type="ECO:0000256" key="1">
    <source>
        <dbReference type="ARBA" id="ARBA00022536"/>
    </source>
</evidence>
<evidence type="ECO:0000313" key="8">
    <source>
        <dbReference type="Proteomes" id="UP000233556"/>
    </source>
</evidence>
<sequence length="242" mass="26889">MGTNNTSSVISSQIYFAHTALKWIERANLDGSNREKVIHEAIDIPEGLAVDWINRKLYWTDRGKACIERSNLNGMQRKMIIWEGISQPRGIAIHPFVKRLFWTDMGVNPRIDSSSLEGIDRQVIASTGLVWPSGIALDYLADKLYWCDAKQSVVESANLDGSGRRILAQNDVGMHAKHGQNEDSWLKTVTAMGRDFTVTLLSSCCSSLVSGKACVHLLSRMSSHLFEGEQTEVLEEAAFSSS</sequence>
<feature type="repeat" description="LDL-receptor class B" evidence="6">
    <location>
        <begin position="98"/>
        <end position="141"/>
    </location>
</feature>
<keyword evidence="3" id="KW-0677">Repeat</keyword>
<dbReference type="Gene3D" id="2.120.10.30">
    <property type="entry name" value="TolB, C-terminal domain"/>
    <property type="match status" value="1"/>
</dbReference>
<evidence type="ECO:0000313" key="7">
    <source>
        <dbReference type="EMBL" id="PKU28426.1"/>
    </source>
</evidence>
<reference evidence="8" key="2">
    <citation type="submission" date="2017-12" db="EMBL/GenBank/DDBJ databases">
        <title>Genome sequence of the Bar-tailed Godwit (Limosa lapponica baueri).</title>
        <authorList>
            <person name="Lima N.C.B."/>
            <person name="Parody-Merino A.M."/>
            <person name="Battley P.F."/>
            <person name="Fidler A.E."/>
            <person name="Prosdocimi F."/>
        </authorList>
    </citation>
    <scope>NUCLEOTIDE SEQUENCE [LARGE SCALE GENOMIC DNA]</scope>
</reference>
<dbReference type="Pfam" id="PF00058">
    <property type="entry name" value="Ldl_recept_b"/>
    <property type="match status" value="4"/>
</dbReference>
<dbReference type="FunFam" id="2.120.10.30:FF:000241">
    <property type="entry name" value="Low-density lipoprotein receptor-related protein 6"/>
    <property type="match status" value="1"/>
</dbReference>
<evidence type="ECO:0000256" key="2">
    <source>
        <dbReference type="ARBA" id="ARBA00022729"/>
    </source>
</evidence>